<dbReference type="PANTHER" id="PTHR10173:SF59">
    <property type="entry name" value="PEPTIDE METHIONINE SULFOXIDE REDUCTASE MSRA_MSRB"/>
    <property type="match status" value="1"/>
</dbReference>
<evidence type="ECO:0000259" key="4">
    <source>
        <dbReference type="PROSITE" id="PS51790"/>
    </source>
</evidence>
<name>A0ABY5NZ39_9ENTE</name>
<evidence type="ECO:0000256" key="2">
    <source>
        <dbReference type="ARBA" id="ARBA00048488"/>
    </source>
</evidence>
<evidence type="ECO:0000313" key="5">
    <source>
        <dbReference type="EMBL" id="UUV98706.1"/>
    </source>
</evidence>
<proteinExistence type="inferred from homology"/>
<keyword evidence="1 3" id="KW-0560">Oxidoreductase</keyword>
<feature type="domain" description="MsrB" evidence="4">
    <location>
        <begin position="7"/>
        <end position="128"/>
    </location>
</feature>
<comment type="caution">
    <text evidence="3">Lacks conserved residue(s) required for the propagation of feature annotation.</text>
</comment>
<accession>A0ABY5NZ39</accession>
<dbReference type="PROSITE" id="PS51790">
    <property type="entry name" value="MSRB"/>
    <property type="match status" value="1"/>
</dbReference>
<dbReference type="NCBIfam" id="TIGR00357">
    <property type="entry name" value="peptide-methionine (R)-S-oxide reductase MsrB"/>
    <property type="match status" value="1"/>
</dbReference>
<dbReference type="SUPFAM" id="SSF51316">
    <property type="entry name" value="Mss4-like"/>
    <property type="match status" value="1"/>
</dbReference>
<dbReference type="PANTHER" id="PTHR10173">
    <property type="entry name" value="METHIONINE SULFOXIDE REDUCTASE"/>
    <property type="match status" value="1"/>
</dbReference>
<protein>
    <recommendedName>
        <fullName evidence="3">Peptide methionine sulfoxide reductase MsrB</fullName>
        <ecNumber evidence="3">1.8.4.12</ecNumber>
    </recommendedName>
    <alternativeName>
        <fullName evidence="3">Peptide-methionine (R)-S-oxide reductase</fullName>
    </alternativeName>
</protein>
<dbReference type="GO" id="GO:0033743">
    <property type="term" value="F:peptide-methionine (R)-S-oxide reductase activity"/>
    <property type="evidence" value="ECO:0007669"/>
    <property type="project" value="UniProtKB-EC"/>
</dbReference>
<evidence type="ECO:0000256" key="3">
    <source>
        <dbReference type="HAMAP-Rule" id="MF_01400"/>
    </source>
</evidence>
<reference evidence="5" key="1">
    <citation type="submission" date="2022-08" db="EMBL/GenBank/DDBJ databases">
        <title>Genome sequence of Vagococcus luciliae DSM 112651.</title>
        <authorList>
            <person name="Juan G."/>
            <person name="Anja P."/>
            <person name="Rolf D."/>
            <person name="Kampfer P."/>
            <person name="Vilcinskas A."/>
        </authorList>
    </citation>
    <scope>NUCLEOTIDE SEQUENCE</scope>
    <source>
        <strain evidence="5">G314FT</strain>
    </source>
</reference>
<sequence length="144" mass="16203">MNELVNKDELKEQLTPLQYQVTQENGTERPFSSEYDQFDKDGIYVDIVSGEPLFSSTDKYDAGCGWPSFTKPIATLKELEDTTLARVRTEVRSSQADSHLGHVFPDGPQDKGGLRYCINGAALRFVPVEDLEKEGYAEYLALFN</sequence>
<dbReference type="Proteomes" id="UP001058273">
    <property type="component" value="Chromosome"/>
</dbReference>
<evidence type="ECO:0000256" key="1">
    <source>
        <dbReference type="ARBA" id="ARBA00023002"/>
    </source>
</evidence>
<dbReference type="InterPro" id="IPR002579">
    <property type="entry name" value="Met_Sox_Rdtase_MsrB_dom"/>
</dbReference>
<evidence type="ECO:0000313" key="6">
    <source>
        <dbReference type="Proteomes" id="UP001058273"/>
    </source>
</evidence>
<dbReference type="EMBL" id="CP102451">
    <property type="protein sequence ID" value="UUV98706.1"/>
    <property type="molecule type" value="Genomic_DNA"/>
</dbReference>
<gene>
    <name evidence="3 5" type="primary">msrB</name>
    <name evidence="5" type="ORF">G314FT_08600</name>
</gene>
<dbReference type="Pfam" id="PF01641">
    <property type="entry name" value="SelR"/>
    <property type="match status" value="1"/>
</dbReference>
<comment type="similarity">
    <text evidence="3">Belongs to the MsrB Met sulfoxide reductase family.</text>
</comment>
<dbReference type="InterPro" id="IPR028427">
    <property type="entry name" value="Met_Sox_Rdtase_MsrB"/>
</dbReference>
<reference evidence="5" key="2">
    <citation type="submission" date="2022-08" db="EMBL/GenBank/DDBJ databases">
        <authorList>
            <person name="Poehlein A."/>
            <person name="Guzman J."/>
            <person name="Daniel R."/>
            <person name="Vilcinskas A."/>
        </authorList>
    </citation>
    <scope>NUCLEOTIDE SEQUENCE</scope>
    <source>
        <strain evidence="5">G314FT</strain>
    </source>
</reference>
<keyword evidence="6" id="KW-1185">Reference proteome</keyword>
<organism evidence="5 6">
    <name type="scientific">Vagococcus luciliae</name>
    <dbReference type="NCBI Taxonomy" id="2920380"/>
    <lineage>
        <taxon>Bacteria</taxon>
        <taxon>Bacillati</taxon>
        <taxon>Bacillota</taxon>
        <taxon>Bacilli</taxon>
        <taxon>Lactobacillales</taxon>
        <taxon>Enterococcaceae</taxon>
        <taxon>Vagococcus</taxon>
    </lineage>
</organism>
<dbReference type="RefSeq" id="WP_199500912.1">
    <property type="nucleotide sequence ID" value="NZ_CP102451.1"/>
</dbReference>
<dbReference type="HAMAP" id="MF_01400">
    <property type="entry name" value="MsrB"/>
    <property type="match status" value="1"/>
</dbReference>
<feature type="active site" description="Nucleophile" evidence="3">
    <location>
        <position position="117"/>
    </location>
</feature>
<comment type="catalytic activity">
    <reaction evidence="2 3">
        <text>L-methionyl-[protein] + [thioredoxin]-disulfide + H2O = L-methionyl-(R)-S-oxide-[protein] + [thioredoxin]-dithiol</text>
        <dbReference type="Rhea" id="RHEA:24164"/>
        <dbReference type="Rhea" id="RHEA-COMP:10698"/>
        <dbReference type="Rhea" id="RHEA-COMP:10700"/>
        <dbReference type="Rhea" id="RHEA-COMP:12313"/>
        <dbReference type="Rhea" id="RHEA-COMP:12314"/>
        <dbReference type="ChEBI" id="CHEBI:15377"/>
        <dbReference type="ChEBI" id="CHEBI:16044"/>
        <dbReference type="ChEBI" id="CHEBI:29950"/>
        <dbReference type="ChEBI" id="CHEBI:45764"/>
        <dbReference type="ChEBI" id="CHEBI:50058"/>
        <dbReference type="EC" id="1.8.4.12"/>
    </reaction>
</comment>
<dbReference type="Gene3D" id="2.170.150.20">
    <property type="entry name" value="Peptide methionine sulfoxide reductase"/>
    <property type="match status" value="1"/>
</dbReference>
<dbReference type="InterPro" id="IPR011057">
    <property type="entry name" value="Mss4-like_sf"/>
</dbReference>
<dbReference type="EC" id="1.8.4.12" evidence="3"/>